<dbReference type="InterPro" id="IPR020904">
    <property type="entry name" value="Sc_DH/Rdtase_CS"/>
</dbReference>
<reference evidence="5 6" key="1">
    <citation type="submission" date="2018-03" db="EMBL/GenBank/DDBJ databases">
        <title>Genomic Encyclopedia of Type Strains, Phase III (KMG-III): the genomes of soil and plant-associated and newly described type strains.</title>
        <authorList>
            <person name="Whitman W."/>
        </authorList>
    </citation>
    <scope>NUCLEOTIDE SEQUENCE [LARGE SCALE GENOMIC DNA]</scope>
    <source>
        <strain evidence="5 6">CGMCC 1.12700</strain>
    </source>
</reference>
<dbReference type="AlphaFoldDB" id="A0A2P8D5F8"/>
<dbReference type="PANTHER" id="PTHR44196">
    <property type="entry name" value="DEHYDROGENASE/REDUCTASE SDR FAMILY MEMBER 7B"/>
    <property type="match status" value="1"/>
</dbReference>
<dbReference type="PRINTS" id="PR00080">
    <property type="entry name" value="SDRFAMILY"/>
</dbReference>
<dbReference type="InterPro" id="IPR002347">
    <property type="entry name" value="SDR_fam"/>
</dbReference>
<sequence>MNSSKNTVLITGGSAGIGFALAQALIAQGNQVIITGRNKERLEQAAARLQHVTAIQSNSADPQAAQALATRLQQEFPQLNMVINNAGHAYAYDLAGGQDAAGKAEAEMLTNYIAVIRLNELLLPLLLQQEQAAIVNVSSITAFVPGNRVSTYSASKAALHSYSQSLRFSLAGTPVKVFELMPPLVNTDFSQEIGGANGIQPSVVADDLLQALQEDRFEIHTGATAHIYELLRTAPDAAFDAMNTRA</sequence>
<dbReference type="PROSITE" id="PS00061">
    <property type="entry name" value="ADH_SHORT"/>
    <property type="match status" value="1"/>
</dbReference>
<dbReference type="OrthoDB" id="9810734at2"/>
<dbReference type="PANTHER" id="PTHR44196:SF1">
    <property type="entry name" value="DEHYDROGENASE_REDUCTASE SDR FAMILY MEMBER 7B"/>
    <property type="match status" value="1"/>
</dbReference>
<gene>
    <name evidence="5" type="ORF">B0I18_1038</name>
</gene>
<comment type="similarity">
    <text evidence="1 3">Belongs to the short-chain dehydrogenases/reductases (SDR) family.</text>
</comment>
<protein>
    <submittedName>
        <fullName evidence="5">Putative oxidoreductase</fullName>
    </submittedName>
</protein>
<dbReference type="GO" id="GO:0016491">
    <property type="term" value="F:oxidoreductase activity"/>
    <property type="evidence" value="ECO:0007669"/>
    <property type="project" value="UniProtKB-KW"/>
</dbReference>
<evidence type="ECO:0000256" key="1">
    <source>
        <dbReference type="ARBA" id="ARBA00006484"/>
    </source>
</evidence>
<comment type="caution">
    <text evidence="5">The sequence shown here is derived from an EMBL/GenBank/DDBJ whole genome shotgun (WGS) entry which is preliminary data.</text>
</comment>
<evidence type="ECO:0000256" key="3">
    <source>
        <dbReference type="RuleBase" id="RU000363"/>
    </source>
</evidence>
<evidence type="ECO:0000313" key="5">
    <source>
        <dbReference type="EMBL" id="PSK92432.1"/>
    </source>
</evidence>
<keyword evidence="2" id="KW-0560">Oxidoreductase</keyword>
<organism evidence="5 6">
    <name type="scientific">Taibaiella chishuiensis</name>
    <dbReference type="NCBI Taxonomy" id="1434707"/>
    <lineage>
        <taxon>Bacteria</taxon>
        <taxon>Pseudomonadati</taxon>
        <taxon>Bacteroidota</taxon>
        <taxon>Chitinophagia</taxon>
        <taxon>Chitinophagales</taxon>
        <taxon>Chitinophagaceae</taxon>
        <taxon>Taibaiella</taxon>
    </lineage>
</organism>
<evidence type="ECO:0000313" key="6">
    <source>
        <dbReference type="Proteomes" id="UP000240572"/>
    </source>
</evidence>
<dbReference type="GO" id="GO:0016020">
    <property type="term" value="C:membrane"/>
    <property type="evidence" value="ECO:0007669"/>
    <property type="project" value="TreeGrafter"/>
</dbReference>
<dbReference type="PRINTS" id="PR00081">
    <property type="entry name" value="GDHRDH"/>
</dbReference>
<dbReference type="RefSeq" id="WP_106522626.1">
    <property type="nucleotide sequence ID" value="NZ_PYGD01000003.1"/>
</dbReference>
<dbReference type="InterPro" id="IPR057326">
    <property type="entry name" value="KR_dom"/>
</dbReference>
<evidence type="ECO:0000259" key="4">
    <source>
        <dbReference type="SMART" id="SM00822"/>
    </source>
</evidence>
<dbReference type="Pfam" id="PF00106">
    <property type="entry name" value="adh_short"/>
    <property type="match status" value="1"/>
</dbReference>
<dbReference type="Proteomes" id="UP000240572">
    <property type="component" value="Unassembled WGS sequence"/>
</dbReference>
<proteinExistence type="inferred from homology"/>
<dbReference type="SUPFAM" id="SSF51735">
    <property type="entry name" value="NAD(P)-binding Rossmann-fold domains"/>
    <property type="match status" value="1"/>
</dbReference>
<evidence type="ECO:0000256" key="2">
    <source>
        <dbReference type="ARBA" id="ARBA00023002"/>
    </source>
</evidence>
<dbReference type="Gene3D" id="3.40.50.720">
    <property type="entry name" value="NAD(P)-binding Rossmann-like Domain"/>
    <property type="match status" value="1"/>
</dbReference>
<dbReference type="InterPro" id="IPR036291">
    <property type="entry name" value="NAD(P)-bd_dom_sf"/>
</dbReference>
<feature type="domain" description="Ketoreductase" evidence="4">
    <location>
        <begin position="6"/>
        <end position="188"/>
    </location>
</feature>
<dbReference type="EMBL" id="PYGD01000003">
    <property type="protein sequence ID" value="PSK92432.1"/>
    <property type="molecule type" value="Genomic_DNA"/>
</dbReference>
<dbReference type="SMART" id="SM00822">
    <property type="entry name" value="PKS_KR"/>
    <property type="match status" value="1"/>
</dbReference>
<name>A0A2P8D5F8_9BACT</name>
<accession>A0A2P8D5F8</accession>
<keyword evidence="6" id="KW-1185">Reference proteome</keyword>